<comment type="similarity">
    <text evidence="1 3">Belongs to the N-Me-Phe pilin family.</text>
</comment>
<feature type="transmembrane region" description="Helical" evidence="4">
    <location>
        <begin position="12"/>
        <end position="34"/>
    </location>
</feature>
<dbReference type="EMBL" id="PKUS01000002">
    <property type="protein sequence ID" value="PLW70360.1"/>
    <property type="molecule type" value="Genomic_DNA"/>
</dbReference>
<organism evidence="5 6">
    <name type="scientific">Pseudohalioglobus lutimaris</name>
    <dbReference type="NCBI Taxonomy" id="1737061"/>
    <lineage>
        <taxon>Bacteria</taxon>
        <taxon>Pseudomonadati</taxon>
        <taxon>Pseudomonadota</taxon>
        <taxon>Gammaproteobacteria</taxon>
        <taxon>Cellvibrionales</taxon>
        <taxon>Halieaceae</taxon>
        <taxon>Pseudohalioglobus</taxon>
    </lineage>
</organism>
<gene>
    <name evidence="5" type="ORF">C0039_03915</name>
</gene>
<dbReference type="NCBIfam" id="TIGR02532">
    <property type="entry name" value="IV_pilin_GFxxxE"/>
    <property type="match status" value="1"/>
</dbReference>
<dbReference type="OrthoDB" id="5918848at2"/>
<dbReference type="PANTHER" id="PTHR30093">
    <property type="entry name" value="GENERAL SECRETION PATHWAY PROTEIN G"/>
    <property type="match status" value="1"/>
</dbReference>
<evidence type="ECO:0000313" key="6">
    <source>
        <dbReference type="Proteomes" id="UP000235005"/>
    </source>
</evidence>
<evidence type="ECO:0000256" key="1">
    <source>
        <dbReference type="ARBA" id="ARBA00005233"/>
    </source>
</evidence>
<accession>A0A2N5X7A3</accession>
<dbReference type="AlphaFoldDB" id="A0A2N5X7A3"/>
<dbReference type="PROSITE" id="PS00409">
    <property type="entry name" value="PROKAR_NTER_METHYL"/>
    <property type="match status" value="1"/>
</dbReference>
<evidence type="ECO:0000256" key="2">
    <source>
        <dbReference type="ARBA" id="ARBA00022481"/>
    </source>
</evidence>
<dbReference type="RefSeq" id="WP_101517291.1">
    <property type="nucleotide sequence ID" value="NZ_PKUS01000002.1"/>
</dbReference>
<dbReference type="Gene3D" id="3.30.700.10">
    <property type="entry name" value="Glycoprotein, Type 4 Pilin"/>
    <property type="match status" value="1"/>
</dbReference>
<keyword evidence="2" id="KW-0488">Methylation</keyword>
<dbReference type="InterPro" id="IPR045584">
    <property type="entry name" value="Pilin-like"/>
</dbReference>
<protein>
    <recommendedName>
        <fullName evidence="7">Prepilin-type cleavage/methylation domain-containing protein</fullName>
    </recommendedName>
</protein>
<dbReference type="Pfam" id="PF00114">
    <property type="entry name" value="Pilin"/>
    <property type="match status" value="1"/>
</dbReference>
<evidence type="ECO:0008006" key="7">
    <source>
        <dbReference type="Google" id="ProtNLM"/>
    </source>
</evidence>
<comment type="caution">
    <text evidence="5">The sequence shown here is derived from an EMBL/GenBank/DDBJ whole genome shotgun (WGS) entry which is preliminary data.</text>
</comment>
<keyword evidence="4" id="KW-0472">Membrane</keyword>
<keyword evidence="4" id="KW-0812">Transmembrane</keyword>
<name>A0A2N5X7A3_9GAMM</name>
<evidence type="ECO:0000313" key="5">
    <source>
        <dbReference type="EMBL" id="PLW70360.1"/>
    </source>
</evidence>
<sequence>MNIQKTAQKGFTLIELMIVIAIVGILAAIALPAYQDYIVRSKMSEPAAALAEAKTSIAEFYSTNVNIPVDATEAGLLTNPDKPIVVSLGYTSSGGLPIVTARIRTGVIPSDTTETDYGFSLSGTTRSGNTLVWTCKSTTDGVVSGSTAAVVIPSKYLPSNCR</sequence>
<dbReference type="InterPro" id="IPR012902">
    <property type="entry name" value="N_methyl_site"/>
</dbReference>
<evidence type="ECO:0000256" key="3">
    <source>
        <dbReference type="RuleBase" id="RU000389"/>
    </source>
</evidence>
<dbReference type="Proteomes" id="UP000235005">
    <property type="component" value="Unassembled WGS sequence"/>
</dbReference>
<dbReference type="GO" id="GO:0009289">
    <property type="term" value="C:pilus"/>
    <property type="evidence" value="ECO:0007669"/>
    <property type="project" value="InterPro"/>
</dbReference>
<dbReference type="GO" id="GO:0007155">
    <property type="term" value="P:cell adhesion"/>
    <property type="evidence" value="ECO:0007669"/>
    <property type="project" value="InterPro"/>
</dbReference>
<evidence type="ECO:0000256" key="4">
    <source>
        <dbReference type="SAM" id="Phobius"/>
    </source>
</evidence>
<keyword evidence="4" id="KW-1133">Transmembrane helix</keyword>
<keyword evidence="3" id="KW-0281">Fimbrium</keyword>
<proteinExistence type="inferred from homology"/>
<reference evidence="5 6" key="1">
    <citation type="submission" date="2018-01" db="EMBL/GenBank/DDBJ databases">
        <title>The draft genome sequence of Halioglobus lutimaris HF004.</title>
        <authorList>
            <person name="Du Z.-J."/>
            <person name="Shi M.-J."/>
        </authorList>
    </citation>
    <scope>NUCLEOTIDE SEQUENCE [LARGE SCALE GENOMIC DNA]</scope>
    <source>
        <strain evidence="5 6">HF004</strain>
    </source>
</reference>
<dbReference type="Pfam" id="PF07963">
    <property type="entry name" value="N_methyl"/>
    <property type="match status" value="1"/>
</dbReference>
<dbReference type="PANTHER" id="PTHR30093:SF34">
    <property type="entry name" value="PREPILIN PEPTIDASE-DEPENDENT PROTEIN D"/>
    <property type="match status" value="1"/>
</dbReference>
<keyword evidence="6" id="KW-1185">Reference proteome</keyword>
<dbReference type="SUPFAM" id="SSF54523">
    <property type="entry name" value="Pili subunits"/>
    <property type="match status" value="1"/>
</dbReference>
<dbReference type="InterPro" id="IPR001082">
    <property type="entry name" value="Pilin"/>
</dbReference>